<feature type="transmembrane region" description="Helical" evidence="1">
    <location>
        <begin position="16"/>
        <end position="35"/>
    </location>
</feature>
<dbReference type="AlphaFoldDB" id="A0A450TXX6"/>
<evidence type="ECO:0000256" key="1">
    <source>
        <dbReference type="SAM" id="Phobius"/>
    </source>
</evidence>
<gene>
    <name evidence="2" type="ORF">BECKFW1821C_GA0114237_10587</name>
</gene>
<protein>
    <submittedName>
        <fullName evidence="2">Uncharacterized protein</fullName>
    </submittedName>
</protein>
<name>A0A450TXX6_9GAMM</name>
<reference evidence="2" key="1">
    <citation type="submission" date="2019-02" db="EMBL/GenBank/DDBJ databases">
        <authorList>
            <person name="Gruber-Vodicka R. H."/>
            <person name="Seah K. B. B."/>
        </authorList>
    </citation>
    <scope>NUCLEOTIDE SEQUENCE</scope>
    <source>
        <strain evidence="2">BECK_BZ131</strain>
    </source>
</reference>
<accession>A0A450TXX6</accession>
<keyword evidence="1" id="KW-0812">Transmembrane</keyword>
<sequence>MLPSPLANPYDTHLKTLWFALMLSELSILTVANYADLRIRVFRM</sequence>
<keyword evidence="1" id="KW-0472">Membrane</keyword>
<organism evidence="2">
    <name type="scientific">Candidatus Kentrum sp. FW</name>
    <dbReference type="NCBI Taxonomy" id="2126338"/>
    <lineage>
        <taxon>Bacteria</taxon>
        <taxon>Pseudomonadati</taxon>
        <taxon>Pseudomonadota</taxon>
        <taxon>Gammaproteobacteria</taxon>
        <taxon>Candidatus Kentrum</taxon>
    </lineage>
</organism>
<evidence type="ECO:0000313" key="2">
    <source>
        <dbReference type="EMBL" id="VFJ74182.1"/>
    </source>
</evidence>
<keyword evidence="1" id="KW-1133">Transmembrane helix</keyword>
<proteinExistence type="predicted"/>
<dbReference type="EMBL" id="CAADFE010000058">
    <property type="protein sequence ID" value="VFJ74182.1"/>
    <property type="molecule type" value="Genomic_DNA"/>
</dbReference>